<feature type="transmembrane region" description="Helical" evidence="1">
    <location>
        <begin position="266"/>
        <end position="285"/>
    </location>
</feature>
<accession>A0A6I4IYV0</accession>
<dbReference type="Proteomes" id="UP000441389">
    <property type="component" value="Unassembled WGS sequence"/>
</dbReference>
<comment type="caution">
    <text evidence="2">The sequence shown here is derived from an EMBL/GenBank/DDBJ whole genome shotgun (WGS) entry which is preliminary data.</text>
</comment>
<feature type="transmembrane region" description="Helical" evidence="1">
    <location>
        <begin position="404"/>
        <end position="425"/>
    </location>
</feature>
<evidence type="ECO:0000313" key="2">
    <source>
        <dbReference type="EMBL" id="MVO77073.1"/>
    </source>
</evidence>
<feature type="transmembrane region" description="Helical" evidence="1">
    <location>
        <begin position="21"/>
        <end position="39"/>
    </location>
</feature>
<feature type="transmembrane region" description="Helical" evidence="1">
    <location>
        <begin position="198"/>
        <end position="224"/>
    </location>
</feature>
<feature type="transmembrane region" description="Helical" evidence="1">
    <location>
        <begin position="351"/>
        <end position="370"/>
    </location>
</feature>
<reference evidence="2 3" key="1">
    <citation type="submission" date="2019-12" db="EMBL/GenBank/DDBJ databases">
        <authorList>
            <person name="Huq M.A."/>
        </authorList>
    </citation>
    <scope>NUCLEOTIDE SEQUENCE [LARGE SCALE GENOMIC DNA]</scope>
    <source>
        <strain evidence="2 3">MAH-20</strain>
    </source>
</reference>
<feature type="transmembrane region" description="Helical" evidence="1">
    <location>
        <begin position="297"/>
        <end position="315"/>
    </location>
</feature>
<feature type="transmembrane region" description="Helical" evidence="1">
    <location>
        <begin position="377"/>
        <end position="398"/>
    </location>
</feature>
<evidence type="ECO:0000256" key="1">
    <source>
        <dbReference type="SAM" id="Phobius"/>
    </source>
</evidence>
<feature type="transmembrane region" description="Helical" evidence="1">
    <location>
        <begin position="116"/>
        <end position="137"/>
    </location>
</feature>
<gene>
    <name evidence="2" type="ORF">GON01_03855</name>
</gene>
<feature type="transmembrane region" description="Helical" evidence="1">
    <location>
        <begin position="432"/>
        <end position="453"/>
    </location>
</feature>
<name>A0A6I4IYV0_9SPHN</name>
<feature type="transmembrane region" description="Helical" evidence="1">
    <location>
        <begin position="87"/>
        <end position="104"/>
    </location>
</feature>
<keyword evidence="1" id="KW-0472">Membrane</keyword>
<organism evidence="2 3">
    <name type="scientific">Sphingomonas horti</name>
    <dbReference type="NCBI Taxonomy" id="2682842"/>
    <lineage>
        <taxon>Bacteria</taxon>
        <taxon>Pseudomonadati</taxon>
        <taxon>Pseudomonadota</taxon>
        <taxon>Alphaproteobacteria</taxon>
        <taxon>Sphingomonadales</taxon>
        <taxon>Sphingomonadaceae</taxon>
        <taxon>Sphingomonas</taxon>
    </lineage>
</organism>
<keyword evidence="3" id="KW-1185">Reference proteome</keyword>
<feature type="transmembrane region" description="Helical" evidence="1">
    <location>
        <begin position="236"/>
        <end position="254"/>
    </location>
</feature>
<keyword evidence="1" id="KW-1133">Transmembrane helix</keyword>
<proteinExistence type="predicted"/>
<dbReference type="RefSeq" id="WP_157026061.1">
    <property type="nucleotide sequence ID" value="NZ_WQMS01000006.1"/>
</dbReference>
<sequence length="600" mass="66336">METGAGGAERANAAGDLLARHWRSVTVAIWLAACVWLLWQRWGGIHWFSLGDTDDNMRISQVRAWLNGQGWYDLRQYKLNPPQGFDIHWSRLVDLPIAGIILLVRPFFGGRIAEQAAVAIAPLIPLLLALVAAALTARRLIHPRAYLVACGMVLCCQVALDMFRPLRIDHHGWQLAFLMLTIAGLADPERVRGGITVGIASALSLAIGLELLPYIAVAGSSIALRWIWRQEAKPRLVSYAVSFAAASALAFAVFASYANRAPVCDALSPVWLSTILVGCAGLMLLSQIDPARWPARLLWALGAGAVATGFYWFTWPHCRGRLEGVSPELYKLWLSNVREARPIYMQNAETIIAALTVPTIGLIGAGWAIWRARRDEAVYCWSSIVVLSLFSVGMLFWQVRAGPAAQLIGVTGAAFLGWHLIAWFAASKRMPVRVFGIVGAFLLVSGIASYGVFPLLPKEQKKDKAFWDKVERANRTCPTLPSLHPIALLPPATVMTFVDLGPRLITVTHHKAIAGPYHRNQQAILDIHHAFDGPPEQARAIAKRHGATLLLVCPYMSESTLYRSRSPKGFYAQLERGKRFPWLEPVPLPKGSPYWLWRIK</sequence>
<evidence type="ECO:0000313" key="3">
    <source>
        <dbReference type="Proteomes" id="UP000441389"/>
    </source>
</evidence>
<dbReference type="AlphaFoldDB" id="A0A6I4IYV0"/>
<keyword evidence="1" id="KW-0812">Transmembrane</keyword>
<protein>
    <submittedName>
        <fullName evidence="2">AcrB/AcrD/AcrF family protein</fullName>
    </submittedName>
</protein>
<dbReference type="EMBL" id="WQMS01000006">
    <property type="protein sequence ID" value="MVO77073.1"/>
    <property type="molecule type" value="Genomic_DNA"/>
</dbReference>